<keyword evidence="1" id="KW-0175">Coiled coil</keyword>
<keyword evidence="4" id="KW-1185">Reference proteome</keyword>
<gene>
    <name evidence="3" type="ORF">CAUJ_LOCUS3614</name>
</gene>
<dbReference type="Proteomes" id="UP000835052">
    <property type="component" value="Unassembled WGS sequence"/>
</dbReference>
<reference evidence="3" key="1">
    <citation type="submission" date="2020-10" db="EMBL/GenBank/DDBJ databases">
        <authorList>
            <person name="Kikuchi T."/>
        </authorList>
    </citation>
    <scope>NUCLEOTIDE SEQUENCE</scope>
    <source>
        <strain evidence="3">NKZ352</strain>
    </source>
</reference>
<organism evidence="3 4">
    <name type="scientific">Caenorhabditis auriculariae</name>
    <dbReference type="NCBI Taxonomy" id="2777116"/>
    <lineage>
        <taxon>Eukaryota</taxon>
        <taxon>Metazoa</taxon>
        <taxon>Ecdysozoa</taxon>
        <taxon>Nematoda</taxon>
        <taxon>Chromadorea</taxon>
        <taxon>Rhabditida</taxon>
        <taxon>Rhabditina</taxon>
        <taxon>Rhabditomorpha</taxon>
        <taxon>Rhabditoidea</taxon>
        <taxon>Rhabditidae</taxon>
        <taxon>Peloderinae</taxon>
        <taxon>Caenorhabditis</taxon>
    </lineage>
</organism>
<name>A0A8S1GWI1_9PELO</name>
<comment type="caution">
    <text evidence="3">The sequence shown here is derived from an EMBL/GenBank/DDBJ whole genome shotgun (WGS) entry which is preliminary data.</text>
</comment>
<evidence type="ECO:0000256" key="2">
    <source>
        <dbReference type="SAM" id="MobiDB-lite"/>
    </source>
</evidence>
<dbReference type="EMBL" id="CAJGYM010000007">
    <property type="protein sequence ID" value="CAD6187695.1"/>
    <property type="molecule type" value="Genomic_DNA"/>
</dbReference>
<evidence type="ECO:0000313" key="3">
    <source>
        <dbReference type="EMBL" id="CAD6187695.1"/>
    </source>
</evidence>
<accession>A0A8S1GWI1</accession>
<feature type="compositionally biased region" description="Low complexity" evidence="2">
    <location>
        <begin position="258"/>
        <end position="269"/>
    </location>
</feature>
<evidence type="ECO:0000313" key="4">
    <source>
        <dbReference type="Proteomes" id="UP000835052"/>
    </source>
</evidence>
<sequence>MKQTSQKYPQEKHEFKMKTMTSNEYLEKARKKANRVEILAEELKRLIRDNEHDNQRLERLTQRKKTLEENLERMSDMAKHSSLAENNKKLLAYIENPMDFDVIGAEKYQSKMSELRILINEIIVFTSLNERAMVTEMGHQEAEFCARLCDAIKARKLLATASLEAQQTVEDLMKRRADLWEAVSQLESQVEFYESETWLCKTENRRLSDAINKKTREPKVFDCEQKHLAEKRKEPPHQPKDFEQILKPAKTQTGSQKSSTSRSRTSSSLLSLLDNKSSIPHSSLLSYSEQCSTSCQTEVLSMDSLKKVAARSTCPMHGNKASSQPSTVPFDLMAIVRKALGEEFQASL</sequence>
<feature type="coiled-coil region" evidence="1">
    <location>
        <begin position="26"/>
        <end position="77"/>
    </location>
</feature>
<dbReference type="OrthoDB" id="5856355at2759"/>
<feature type="compositionally biased region" description="Basic and acidic residues" evidence="2">
    <location>
        <begin position="229"/>
        <end position="244"/>
    </location>
</feature>
<proteinExistence type="predicted"/>
<evidence type="ECO:0000256" key="1">
    <source>
        <dbReference type="SAM" id="Coils"/>
    </source>
</evidence>
<protein>
    <submittedName>
        <fullName evidence="3">Uncharacterized protein</fullName>
    </submittedName>
</protein>
<feature type="region of interest" description="Disordered" evidence="2">
    <location>
        <begin position="229"/>
        <end position="269"/>
    </location>
</feature>
<dbReference type="AlphaFoldDB" id="A0A8S1GWI1"/>